<evidence type="ECO:0000256" key="7">
    <source>
        <dbReference type="ARBA" id="ARBA00023136"/>
    </source>
</evidence>
<feature type="transmembrane region" description="Helical" evidence="8">
    <location>
        <begin position="365"/>
        <end position="388"/>
    </location>
</feature>
<feature type="transmembrane region" description="Helical" evidence="8">
    <location>
        <begin position="41"/>
        <end position="64"/>
    </location>
</feature>
<proteinExistence type="inferred from homology"/>
<feature type="transmembrane region" description="Helical" evidence="8">
    <location>
        <begin position="499"/>
        <end position="516"/>
    </location>
</feature>
<keyword evidence="3" id="KW-1003">Cell membrane</keyword>
<feature type="transmembrane region" description="Helical" evidence="8">
    <location>
        <begin position="270"/>
        <end position="289"/>
    </location>
</feature>
<feature type="transmembrane region" description="Helical" evidence="8">
    <location>
        <begin position="122"/>
        <end position="140"/>
    </location>
</feature>
<comment type="subcellular location">
    <subcellularLocation>
        <location evidence="1">Cell inner membrane</location>
        <topology evidence="1">Multi-pass membrane protein</topology>
    </subcellularLocation>
    <subcellularLocation>
        <location evidence="8">Cell membrane</location>
        <topology evidence="8">Multi-pass membrane protein</topology>
    </subcellularLocation>
</comment>
<protein>
    <submittedName>
        <fullName evidence="10">Iron ABC transporter permease</fullName>
    </submittedName>
</protein>
<dbReference type="CDD" id="cd06261">
    <property type="entry name" value="TM_PBP2"/>
    <property type="match status" value="2"/>
</dbReference>
<feature type="transmembrane region" description="Helical" evidence="8">
    <location>
        <begin position="84"/>
        <end position="110"/>
    </location>
</feature>
<dbReference type="InterPro" id="IPR035906">
    <property type="entry name" value="MetI-like_sf"/>
</dbReference>
<evidence type="ECO:0000256" key="2">
    <source>
        <dbReference type="ARBA" id="ARBA00022448"/>
    </source>
</evidence>
<feature type="transmembrane region" description="Helical" evidence="8">
    <location>
        <begin position="400"/>
        <end position="421"/>
    </location>
</feature>
<name>A0A5C7EK69_9PROT</name>
<dbReference type="GO" id="GO:0005886">
    <property type="term" value="C:plasma membrane"/>
    <property type="evidence" value="ECO:0007669"/>
    <property type="project" value="UniProtKB-SubCell"/>
</dbReference>
<comment type="caution">
    <text evidence="10">The sequence shown here is derived from an EMBL/GenBank/DDBJ whole genome shotgun (WGS) entry which is preliminary data.</text>
</comment>
<dbReference type="AlphaFoldDB" id="A0A5C7EK69"/>
<dbReference type="Gene3D" id="1.10.3720.10">
    <property type="entry name" value="MetI-like"/>
    <property type="match status" value="2"/>
</dbReference>
<evidence type="ECO:0000256" key="3">
    <source>
        <dbReference type="ARBA" id="ARBA00022475"/>
    </source>
</evidence>
<keyword evidence="4" id="KW-0997">Cell inner membrane</keyword>
<dbReference type="InterPro" id="IPR000515">
    <property type="entry name" value="MetI-like"/>
</dbReference>
<accession>A0A5C7EK69</accession>
<gene>
    <name evidence="10" type="ORF">FR698_09270</name>
</gene>
<dbReference type="OrthoDB" id="5290262at2"/>
<feature type="transmembrane region" description="Helical" evidence="8">
    <location>
        <begin position="433"/>
        <end position="455"/>
    </location>
</feature>
<feature type="transmembrane region" description="Helical" evidence="8">
    <location>
        <begin position="228"/>
        <end position="250"/>
    </location>
</feature>
<evidence type="ECO:0000256" key="4">
    <source>
        <dbReference type="ARBA" id="ARBA00022519"/>
    </source>
</evidence>
<dbReference type="Proteomes" id="UP000321201">
    <property type="component" value="Unassembled WGS sequence"/>
</dbReference>
<keyword evidence="7 8" id="KW-0472">Membrane</keyword>
<feature type="transmembrane region" description="Helical" evidence="8">
    <location>
        <begin position="172"/>
        <end position="191"/>
    </location>
</feature>
<feature type="domain" description="ABC transmembrane type-1" evidence="9">
    <location>
        <begin position="84"/>
        <end position="288"/>
    </location>
</feature>
<evidence type="ECO:0000256" key="1">
    <source>
        <dbReference type="ARBA" id="ARBA00004429"/>
    </source>
</evidence>
<dbReference type="FunFam" id="1.10.3720.10:FF:000088">
    <property type="entry name" value="Iron(III) ABC transporter, permease protein"/>
    <property type="match status" value="1"/>
</dbReference>
<evidence type="ECO:0000313" key="11">
    <source>
        <dbReference type="Proteomes" id="UP000321201"/>
    </source>
</evidence>
<evidence type="ECO:0000256" key="5">
    <source>
        <dbReference type="ARBA" id="ARBA00022692"/>
    </source>
</evidence>
<dbReference type="GO" id="GO:0055085">
    <property type="term" value="P:transmembrane transport"/>
    <property type="evidence" value="ECO:0007669"/>
    <property type="project" value="InterPro"/>
</dbReference>
<reference evidence="10 11" key="1">
    <citation type="submission" date="2019-08" db="EMBL/GenBank/DDBJ databases">
        <title>Pelomicrobium methylotrophicum gen. nov., sp. nov. a moderately thermophilic, facultatively anaerobic, lithoautotrophic and methylotrophic bacterium isolated from a terrestrial mud volcano.</title>
        <authorList>
            <person name="Slobodkina G.B."/>
            <person name="Merkel A.Y."/>
            <person name="Slobodkin A.I."/>
        </authorList>
    </citation>
    <scope>NUCLEOTIDE SEQUENCE [LARGE SCALE GENOMIC DNA]</scope>
    <source>
        <strain evidence="10 11">SM250</strain>
    </source>
</reference>
<dbReference type="PANTHER" id="PTHR43357:SF3">
    <property type="entry name" value="FE(3+)-TRANSPORT SYSTEM PERMEASE PROTEIN FBPB 2"/>
    <property type="match status" value="1"/>
</dbReference>
<dbReference type="PANTHER" id="PTHR43357">
    <property type="entry name" value="INNER MEMBRANE ABC TRANSPORTER PERMEASE PROTEIN YDCV"/>
    <property type="match status" value="1"/>
</dbReference>
<keyword evidence="5 8" id="KW-0812">Transmembrane</keyword>
<evidence type="ECO:0000256" key="6">
    <source>
        <dbReference type="ARBA" id="ARBA00022989"/>
    </source>
</evidence>
<sequence length="594" mass="64242">MARQCGRWRLRPLGSVGYDNNSSHYQQQEFRGNVAKFLHPLNLAALAVAALSVVPVASVLVNVFTPAPSDAWSHLAETVLPDYIVNTLWMIAGVAAGVISIGVTTAWLVTMHDFPGRRMLEWALILPLAMPAYVMAYAYTDFFQFTGPVQTWLREVTGWGPHDYWFPDVRSLGGAVAMFAFTLYPYVYLLARTAFLERSAVMLEAARTLGHGPWSCFFRVSLPMARPAVAAGTALALMEAVADYGTVAYFGVPTFTTGIFRAWFSMGDRVVAAQLAASLLGFVLLIMLMERWSRGRARFYNTAQREKAHQRRRLCGVQGAAATFACVMPLVFGFLLPGGILMHLAVADNGLHLGSRFFTLAGNSLTLAAVTAVLAVMLSLLLAYNARLHSGPLARSLNRLVSLGYAVPGIVIAVGVLIPLARFDNALDAWMRVTFGISTGLLLTGTMTALVYAYLVRFLSAAMHTVEAGLAQVRPSMDDAARSLGVGPWETLLRIHAPMLARSLLTAGLLVFVDVMKELPATLVMRPFDLDTLATQVYNLAADERLAEAAMPSLAIVAVGLVPLIIVARQIARTAKPAGVSAAALLPEQGLERA</sequence>
<dbReference type="PROSITE" id="PS50928">
    <property type="entry name" value="ABC_TM1"/>
    <property type="match status" value="2"/>
</dbReference>
<comment type="similarity">
    <text evidence="8">Belongs to the binding-protein-dependent transport system permease family.</text>
</comment>
<dbReference type="SUPFAM" id="SSF161098">
    <property type="entry name" value="MetI-like"/>
    <property type="match status" value="2"/>
</dbReference>
<evidence type="ECO:0000259" key="9">
    <source>
        <dbReference type="PROSITE" id="PS50928"/>
    </source>
</evidence>
<feature type="domain" description="ABC transmembrane type-1" evidence="9">
    <location>
        <begin position="361"/>
        <end position="567"/>
    </location>
</feature>
<feature type="transmembrane region" description="Helical" evidence="8">
    <location>
        <begin position="320"/>
        <end position="345"/>
    </location>
</feature>
<evidence type="ECO:0000313" key="10">
    <source>
        <dbReference type="EMBL" id="TXF11744.1"/>
    </source>
</evidence>
<keyword evidence="11" id="KW-1185">Reference proteome</keyword>
<keyword evidence="6 8" id="KW-1133">Transmembrane helix</keyword>
<dbReference type="EMBL" id="VPFL01000011">
    <property type="protein sequence ID" value="TXF11744.1"/>
    <property type="molecule type" value="Genomic_DNA"/>
</dbReference>
<evidence type="ECO:0000256" key="8">
    <source>
        <dbReference type="RuleBase" id="RU363032"/>
    </source>
</evidence>
<dbReference type="InParanoid" id="A0A5C7EK69"/>
<organism evidence="10 11">
    <name type="scientific">Pelomicrobium methylotrophicum</name>
    <dbReference type="NCBI Taxonomy" id="2602750"/>
    <lineage>
        <taxon>Bacteria</taxon>
        <taxon>Pseudomonadati</taxon>
        <taxon>Pseudomonadota</taxon>
        <taxon>Hydrogenophilia</taxon>
        <taxon>Hydrogenophilia incertae sedis</taxon>
        <taxon>Pelomicrobium</taxon>
    </lineage>
</organism>
<feature type="transmembrane region" description="Helical" evidence="8">
    <location>
        <begin position="549"/>
        <end position="568"/>
    </location>
</feature>
<dbReference type="Pfam" id="PF00528">
    <property type="entry name" value="BPD_transp_1"/>
    <property type="match status" value="2"/>
</dbReference>
<keyword evidence="2 8" id="KW-0813">Transport</keyword>